<evidence type="ECO:0000256" key="7">
    <source>
        <dbReference type="ARBA" id="ARBA00023157"/>
    </source>
</evidence>
<evidence type="ECO:0000256" key="6">
    <source>
        <dbReference type="ARBA" id="ARBA00023136"/>
    </source>
</evidence>
<accession>A0A8W8NNA6</accession>
<feature type="disulfide bond" evidence="9">
    <location>
        <begin position="1239"/>
        <end position="1249"/>
    </location>
</feature>
<dbReference type="GO" id="GO:0016020">
    <property type="term" value="C:membrane"/>
    <property type="evidence" value="ECO:0007669"/>
    <property type="project" value="UniProtKB-SubCell"/>
</dbReference>
<keyword evidence="8" id="KW-0325">Glycoprotein</keyword>
<dbReference type="EnsemblMetazoa" id="G6583.2">
    <property type="protein sequence ID" value="G6583.2:cds"/>
    <property type="gene ID" value="G6583"/>
</dbReference>
<evidence type="ECO:0000256" key="3">
    <source>
        <dbReference type="ARBA" id="ARBA00022729"/>
    </source>
</evidence>
<dbReference type="GO" id="GO:0005615">
    <property type="term" value="C:extracellular space"/>
    <property type="evidence" value="ECO:0007669"/>
    <property type="project" value="TreeGrafter"/>
</dbReference>
<feature type="disulfide bond" evidence="9">
    <location>
        <begin position="131"/>
        <end position="195"/>
    </location>
</feature>
<sequence>MVFLSLLALSMISIQGQKYDCPKWTYGQQCESCNCNQTTSASCHVKYGYCTCKNGYSGEFCNCKTGVHTCNLETSYCHTSERGEAVCLCKPHLSITNKEKCFNEYVRLTNQTLENEGVVEIYRDGVWGGICKKRLTAQEAQVVCRHFGLPVKYARIIEKTRVMPTSYFYWPNIKCNGTENSLLDCQRRYRKKRYCPEESAALITCPSNPPLRLVSNQTSLTGISGIPQLYYFDSWHNICDTGFDEKDGEVACRELGLPTKSITVYQGLEARDALFWDFRCTGNEQRLLDCRVSISNVKCSIVTLICDTGCSKWTHGQNCESCRCNRTSSAYCNAHNGYCTCKDGYTGEFCNCKTGVHNCNLKTSNCHTNEKGKTVCLCKPGLSITNKEECFYEYVRLTDQTPDNEGVVEIYRDGVWGGICKNRLTPREAEVICRHFGLPFKYARISAKNRFMPTSYFYWPNIKCNGTENSLLDCQRRYRKKRYCPGESAALVMCPSNPLIRLESNQTSLTGISGILQLYYLNSWLNICDMGFDEEDAKVACRELGLPMKYVTVNGGLVSRDAMFWNFRCKGNEKRLLDCRVSISNVKCSIVSITCGRVCPYMRYGKGCKLLCTCNNKNTLSCDPETGECICKPGFTGYSCNCVVGSHTCNTETSDCYRENNQTLCICKKGFTNYRHGCVDNVRLDDEGVVEMFGGTGWKGVCSYSTSSKQNAKVICRQLNLSTRPVYSNQKPAYGKENLQISISCAGDEETLTDCDFSYNPYCPNYQQIECGKCPVWKYSEDCMKDCECNKKTSIGCDVTTGVCVCHDGYGGTDCSWQTSVIPQCKEPSKINYDRCVCKQGSFNKSTNCSDLTDVIYSCPFEGYYWKEECNIELTNPIFIDRYKYYSAYLDWRPHEGSDNPTYVFVDTRQIDIPAEDYYTIIHIQLKEQRNHFCVYFDYVLDGIGSVEVYVNNIMNFESALTSIFGNYPNWTTRRVAVHESNPVNEIRFRMGERTAIDNIFLTESACDCANWTFGPSCVDCACVRVHTEFCDKANGQCHCKQGYTGEACQCEDNGEPCPKQLIRIVNGESKSSGRVEVVIDGIWSTVCDDSWNDNCATVVCRQLGKASYGVAVHESEFGLGVGPTFLMNMWCRGNETDLLNCKFAKADDCKPENTAGVICVDSYNNIRLVNGSDKSNGRLEVLLYGNPSWGTVCSDGFTEENARVACRQLSLPTRHVQFKTDAYYGEGSGDILITNLDCAGFEVTIQSCYGFPNSEYPYNCFHDQDVGISCSDDCPSFKYGAECENTCKCDQSKSISCDKDSGKCICEYGWKGTRCNCEESTECKETIDEG</sequence>
<evidence type="ECO:0000313" key="13">
    <source>
        <dbReference type="Proteomes" id="UP000005408"/>
    </source>
</evidence>
<dbReference type="Proteomes" id="UP000005408">
    <property type="component" value="Unassembled WGS sequence"/>
</dbReference>
<comment type="caution">
    <text evidence="9">Lacks conserved residue(s) required for the propagation of feature annotation.</text>
</comment>
<feature type="disulfide bond" evidence="9">
    <location>
        <begin position="464"/>
        <end position="474"/>
    </location>
</feature>
<dbReference type="SUPFAM" id="SSF56487">
    <property type="entry name" value="SRCR-like"/>
    <property type="match status" value="7"/>
</dbReference>
<dbReference type="FunFam" id="3.10.250.10:FF:000001">
    <property type="entry name" value="Lysyl oxidase 4 isoform X1"/>
    <property type="match status" value="2"/>
</dbReference>
<evidence type="ECO:0000256" key="2">
    <source>
        <dbReference type="ARBA" id="ARBA00022692"/>
    </source>
</evidence>
<protein>
    <recommendedName>
        <fullName evidence="11">SRCR domain-containing protein</fullName>
    </recommendedName>
</protein>
<dbReference type="InterPro" id="IPR002049">
    <property type="entry name" value="LE_dom"/>
</dbReference>
<feature type="domain" description="SRCR" evidence="11">
    <location>
        <begin position="211"/>
        <end position="307"/>
    </location>
</feature>
<evidence type="ECO:0000256" key="1">
    <source>
        <dbReference type="ARBA" id="ARBA00004167"/>
    </source>
</evidence>
<keyword evidence="2" id="KW-0812">Transmembrane</keyword>
<keyword evidence="4" id="KW-0677">Repeat</keyword>
<keyword evidence="7 9" id="KW-1015">Disulfide bond</keyword>
<feature type="disulfide bond" evidence="9">
    <location>
        <begin position="745"/>
        <end position="755"/>
    </location>
</feature>
<dbReference type="PRINTS" id="PR00011">
    <property type="entry name" value="EGFLAMININ"/>
</dbReference>
<dbReference type="PANTHER" id="PTHR45817">
    <property type="entry name" value="LYSYL OXIDASE-LIKE-RELATED"/>
    <property type="match status" value="1"/>
</dbReference>
<keyword evidence="13" id="KW-1185">Reference proteome</keyword>
<feature type="signal peptide" evidence="10">
    <location>
        <begin position="1"/>
        <end position="16"/>
    </location>
</feature>
<feature type="disulfide bond" evidence="9">
    <location>
        <begin position="1132"/>
        <end position="1142"/>
    </location>
</feature>
<dbReference type="SMART" id="SM00180">
    <property type="entry name" value="EGF_Lam"/>
    <property type="match status" value="6"/>
</dbReference>
<feature type="disulfide bond" evidence="9">
    <location>
        <begin position="420"/>
        <end position="484"/>
    </location>
</feature>
<evidence type="ECO:0000256" key="5">
    <source>
        <dbReference type="ARBA" id="ARBA00022989"/>
    </source>
</evidence>
<feature type="disulfide bond" evidence="9">
    <location>
        <begin position="144"/>
        <end position="205"/>
    </location>
</feature>
<dbReference type="GO" id="GO:0004720">
    <property type="term" value="F:protein-lysine 6-oxidase activity"/>
    <property type="evidence" value="ECO:0007669"/>
    <property type="project" value="TreeGrafter"/>
</dbReference>
<organism evidence="12 13">
    <name type="scientific">Magallana gigas</name>
    <name type="common">Pacific oyster</name>
    <name type="synonym">Crassostrea gigas</name>
    <dbReference type="NCBI Taxonomy" id="29159"/>
    <lineage>
        <taxon>Eukaryota</taxon>
        <taxon>Metazoa</taxon>
        <taxon>Spiralia</taxon>
        <taxon>Lophotrochozoa</taxon>
        <taxon>Mollusca</taxon>
        <taxon>Bivalvia</taxon>
        <taxon>Autobranchia</taxon>
        <taxon>Pteriomorphia</taxon>
        <taxon>Ostreida</taxon>
        <taxon>Ostreoidea</taxon>
        <taxon>Ostreidae</taxon>
        <taxon>Magallana</taxon>
    </lineage>
</organism>
<feature type="domain" description="SRCR" evidence="11">
    <location>
        <begin position="672"/>
        <end position="788"/>
    </location>
</feature>
<evidence type="ECO:0000256" key="9">
    <source>
        <dbReference type="PROSITE-ProRule" id="PRU00196"/>
    </source>
</evidence>
<reference evidence="12" key="1">
    <citation type="submission" date="2022-08" db="UniProtKB">
        <authorList>
            <consortium name="EnsemblMetazoa"/>
        </authorList>
    </citation>
    <scope>IDENTIFICATION</scope>
    <source>
        <strain evidence="12">05x7-T-G4-1.051#20</strain>
    </source>
</reference>
<evidence type="ECO:0000313" key="12">
    <source>
        <dbReference type="EnsemblMetazoa" id="G6583.2:cds"/>
    </source>
</evidence>
<comment type="subcellular location">
    <subcellularLocation>
        <location evidence="1">Membrane</location>
        <topology evidence="1">Single-pass membrane protein</topology>
    </subcellularLocation>
</comment>
<dbReference type="Pfam" id="PF00530">
    <property type="entry name" value="SRCR"/>
    <property type="match status" value="7"/>
</dbReference>
<keyword evidence="3 10" id="KW-0732">Signal</keyword>
<proteinExistence type="predicted"/>
<evidence type="ECO:0000256" key="10">
    <source>
        <dbReference type="SAM" id="SignalP"/>
    </source>
</evidence>
<evidence type="ECO:0000259" key="11">
    <source>
        <dbReference type="PROSITE" id="PS50287"/>
    </source>
</evidence>
<feature type="domain" description="SRCR" evidence="11">
    <location>
        <begin position="1167"/>
        <end position="1272"/>
    </location>
</feature>
<dbReference type="PROSITE" id="PS50287">
    <property type="entry name" value="SRCR_2"/>
    <property type="match status" value="7"/>
</dbReference>
<feature type="disulfide bond" evidence="9">
    <location>
        <begin position="280"/>
        <end position="290"/>
    </location>
</feature>
<feature type="disulfide bond" evidence="9">
    <location>
        <begin position="175"/>
        <end position="185"/>
    </location>
</feature>
<dbReference type="FunFam" id="3.10.250.10:FF:000016">
    <property type="entry name" value="Scavenger receptor cysteine-rich protein type 12"/>
    <property type="match status" value="1"/>
</dbReference>
<feature type="chain" id="PRO_5036456279" description="SRCR domain-containing protein" evidence="10">
    <location>
        <begin position="17"/>
        <end position="1331"/>
    </location>
</feature>
<feature type="domain" description="SRCR" evidence="11">
    <location>
        <begin position="106"/>
        <end position="206"/>
    </location>
</feature>
<dbReference type="InterPro" id="IPR036772">
    <property type="entry name" value="SRCR-like_dom_sf"/>
</dbReference>
<dbReference type="GO" id="GO:0030199">
    <property type="term" value="P:collagen fibril organization"/>
    <property type="evidence" value="ECO:0007669"/>
    <property type="project" value="TreeGrafter"/>
</dbReference>
<keyword evidence="5" id="KW-1133">Transmembrane helix</keyword>
<dbReference type="PANTHER" id="PTHR45817:SF4">
    <property type="entry name" value="LYSYL OXIDASE-LIKE-RELATED"/>
    <property type="match status" value="1"/>
</dbReference>
<evidence type="ECO:0000256" key="8">
    <source>
        <dbReference type="ARBA" id="ARBA00023180"/>
    </source>
</evidence>
<dbReference type="InterPro" id="IPR001190">
    <property type="entry name" value="SRCR"/>
</dbReference>
<dbReference type="Gene3D" id="3.10.250.10">
    <property type="entry name" value="SRCR-like domain"/>
    <property type="match status" value="7"/>
</dbReference>
<name>A0A8W8NNA6_MAGGI</name>
<dbReference type="PRINTS" id="PR00258">
    <property type="entry name" value="SPERACTRCPTR"/>
</dbReference>
<feature type="domain" description="SRCR" evidence="11">
    <location>
        <begin position="1063"/>
        <end position="1161"/>
    </location>
</feature>
<feature type="domain" description="SRCR" evidence="11">
    <location>
        <begin position="395"/>
        <end position="495"/>
    </location>
</feature>
<dbReference type="SMART" id="SM00202">
    <property type="entry name" value="SR"/>
    <property type="match status" value="7"/>
</dbReference>
<keyword evidence="6" id="KW-0472">Membrane</keyword>
<feature type="disulfide bond" evidence="9">
    <location>
        <begin position="569"/>
        <end position="579"/>
    </location>
</feature>
<feature type="disulfide bond" evidence="9">
    <location>
        <begin position="433"/>
        <end position="494"/>
    </location>
</feature>
<dbReference type="InterPro" id="IPR050912">
    <property type="entry name" value="LOX-like_protein"/>
</dbReference>
<dbReference type="CDD" id="cd00055">
    <property type="entry name" value="EGF_Lam"/>
    <property type="match status" value="1"/>
</dbReference>
<feature type="domain" description="SRCR" evidence="11">
    <location>
        <begin position="500"/>
        <end position="596"/>
    </location>
</feature>
<evidence type="ECO:0000256" key="4">
    <source>
        <dbReference type="ARBA" id="ARBA00022737"/>
    </source>
</evidence>